<evidence type="ECO:0000256" key="1">
    <source>
        <dbReference type="SAM" id="MobiDB-lite"/>
    </source>
</evidence>
<dbReference type="GO" id="GO:0005634">
    <property type="term" value="C:nucleus"/>
    <property type="evidence" value="ECO:0000318"/>
    <property type="project" value="GO_Central"/>
</dbReference>
<feature type="compositionally biased region" description="Polar residues" evidence="1">
    <location>
        <begin position="426"/>
        <end position="447"/>
    </location>
</feature>
<feature type="region of interest" description="Disordered" evidence="1">
    <location>
        <begin position="426"/>
        <end position="454"/>
    </location>
</feature>
<dbReference type="HOGENOM" id="CLU_444428_0_0_1"/>
<accession>D3KIA9</accession>
<evidence type="ECO:0000313" key="2">
    <source>
        <dbReference type="EMBL" id="KAE8304787.1"/>
    </source>
</evidence>
<dbReference type="GO" id="GO:0051306">
    <property type="term" value="P:mitotic sister chromatid separation"/>
    <property type="evidence" value="ECO:0000318"/>
    <property type="project" value="GO_Central"/>
</dbReference>
<dbReference type="AlphaFoldDB" id="D3KIA9"/>
<dbReference type="EMBL" id="AACB03000001">
    <property type="protein sequence ID" value="KAE8304787.1"/>
    <property type="molecule type" value="Genomic_DNA"/>
</dbReference>
<comment type="caution">
    <text evidence="2">The sequence shown here is derived from an EMBL/GenBank/DDBJ whole genome shotgun (WGS) entry which is preliminary data.</text>
</comment>
<dbReference type="PANTHER" id="PTHR14324">
    <property type="entry name" value="CONDENSIN-2 COMPLEX SUBUNIT H2"/>
    <property type="match status" value="1"/>
</dbReference>
<dbReference type="Pfam" id="PF06278">
    <property type="entry name" value="CNDH2_N"/>
    <property type="match status" value="1"/>
</dbReference>
<organism evidence="2 3">
    <name type="scientific">Giardia intestinalis (strain ATCC 50803 / WB clone C6)</name>
    <name type="common">Giardia lamblia</name>
    <dbReference type="NCBI Taxonomy" id="184922"/>
    <lineage>
        <taxon>Eukaryota</taxon>
        <taxon>Metamonada</taxon>
        <taxon>Diplomonadida</taxon>
        <taxon>Hexamitidae</taxon>
        <taxon>Giardiinae</taxon>
        <taxon>Giardia</taxon>
    </lineage>
</organism>
<dbReference type="InterPro" id="IPR031739">
    <property type="entry name" value="Ncaph2"/>
</dbReference>
<sequence>MNLEELLKPFKDASAAWEIDIAQILDEYIEESDLHSEFIDFRSIATLLKGSTNVFARKVDYIHDFATRMFSNCSAHIQIRPKGARRAQPSRDGLSAQIVDCSELPDLQSYVTSLCGPIPPQIAEDFLSRKLFVSDVCTDIANIDYKIIPKQPATVLLAGETDNAVPTATPFYRAHRDMLTGALLLETWNAGALICALGSSLKDCSNSQMDVHLTENLSEPNQPERSSVALVDRFVDPVPVCMVTPIALSSVNMGGLSTPHNSRVDLLHGATGIDIPEDRHDAHTVVDEDLSRVPMVDAITHDSSTESTLNQAPVGLEHARNDHNNSGPKVPATSTHTLTNQRKLFDLSINSTYRDLIDKLTVAITKDTNTHKHHAKSRRTYLNPRALQVARDARLKEIEAHPDGFRQCVIKESLLGVCSNIISLGDSTTTNTKRQSGQQVKRTAAPNQPSPDAILVTNIDPNNPNEPDDLASGAISDGTYDPPVSIGQAHDTSESTLVRRDGTAERTSFESVIQKKILEIQREAAIYSTSKPILKWSTYVENVLSDEESRPLFNIELLLEKYRCELTTSRTQLSTLCKSTHSRYDIVRSFAAILHIASEKECVLSSTEDGDVIIN</sequence>
<protein>
    <submittedName>
        <fullName evidence="2">Uncharacterized protein</fullName>
    </submittedName>
</protein>
<reference evidence="2 3" key="1">
    <citation type="journal article" date="2007" name="Science">
        <title>Genomic minimalism in the early diverging intestinal parasite Giardia lamblia.</title>
        <authorList>
            <person name="Morrison H.G."/>
            <person name="McArthur A.G."/>
            <person name="Gillin F.D."/>
            <person name="Aley S.B."/>
            <person name="Adam R.D."/>
            <person name="Olsen G.J."/>
            <person name="Best A.A."/>
            <person name="Cande W.Z."/>
            <person name="Chen F."/>
            <person name="Cipriano M.J."/>
            <person name="Davids B.J."/>
            <person name="Dawson S.C."/>
            <person name="Elmendorf H.G."/>
            <person name="Hehl A.B."/>
            <person name="Holder M.E."/>
            <person name="Huse S.M."/>
            <person name="Kim U.U."/>
            <person name="Lasek-Nesselquist E."/>
            <person name="Manning G."/>
            <person name="Nigam A."/>
            <person name="Nixon J.E."/>
            <person name="Palm D."/>
            <person name="Passamaneck N.E."/>
            <person name="Prabhu A."/>
            <person name="Reich C.I."/>
            <person name="Reiner D.S."/>
            <person name="Samuelson J."/>
            <person name="Svard S.G."/>
            <person name="Sogin M.L."/>
        </authorList>
    </citation>
    <scope>NUCLEOTIDE SEQUENCE [LARGE SCALE GENOMIC DNA]</scope>
    <source>
        <strain evidence="2 3">WB C6</strain>
    </source>
</reference>
<dbReference type="GO" id="GO:0003682">
    <property type="term" value="F:chromatin binding"/>
    <property type="evidence" value="ECO:0000318"/>
    <property type="project" value="GO_Central"/>
</dbReference>
<dbReference type="Proteomes" id="UP000001548">
    <property type="component" value="Unassembled WGS sequence"/>
</dbReference>
<dbReference type="PANTHER" id="PTHR14324:SF3">
    <property type="entry name" value="CONDENSIN-2 COMPLEX SUBUNIT H2"/>
    <property type="match status" value="1"/>
</dbReference>
<proteinExistence type="predicted"/>
<dbReference type="OMA" id="SAAWEID"/>
<gene>
    <name evidence="2" type="ORF">GL50803_00102874</name>
</gene>
<dbReference type="GO" id="GO:0010032">
    <property type="term" value="P:meiotic chromosome condensation"/>
    <property type="evidence" value="ECO:0000318"/>
    <property type="project" value="GO_Central"/>
</dbReference>
<dbReference type="VEuPathDB" id="GiardiaDB:GL50803_102874"/>
<dbReference type="GO" id="GO:0000796">
    <property type="term" value="C:condensin complex"/>
    <property type="evidence" value="ECO:0000318"/>
    <property type="project" value="GO_Central"/>
</dbReference>
<name>D3KIA9_GIAIC</name>
<evidence type="ECO:0000313" key="3">
    <source>
        <dbReference type="Proteomes" id="UP000001548"/>
    </source>
</evidence>
<dbReference type="InterPro" id="IPR009378">
    <property type="entry name" value="H2_N"/>
</dbReference>
<keyword evidence="3" id="KW-1185">Reference proteome</keyword>